<evidence type="ECO:0000313" key="6">
    <source>
        <dbReference type="Proteomes" id="UP000007115"/>
    </source>
</evidence>
<evidence type="ECO:0000256" key="2">
    <source>
        <dbReference type="ARBA" id="ARBA00022603"/>
    </source>
</evidence>
<dbReference type="OMA" id="HWAVMDA"/>
<dbReference type="eggNOG" id="KOG2352">
    <property type="taxonomic scope" value="Eukaryota"/>
</dbReference>
<dbReference type="RefSeq" id="XP_013952647.1">
    <property type="nucleotide sequence ID" value="XM_014097172.1"/>
</dbReference>
<proteinExistence type="inferred from homology"/>
<keyword evidence="6" id="KW-1185">Reference proteome</keyword>
<keyword evidence="3" id="KW-0808">Transferase</keyword>
<reference evidence="5 6" key="1">
    <citation type="journal article" date="2011" name="Genome Biol.">
        <title>Comparative genome sequence analysis underscores mycoparasitism as the ancestral life style of Trichoderma.</title>
        <authorList>
            <person name="Kubicek C.P."/>
            <person name="Herrera-Estrella A."/>
            <person name="Seidl-Seiboth V."/>
            <person name="Martinez D.A."/>
            <person name="Druzhinina I.S."/>
            <person name="Thon M."/>
            <person name="Zeilinger S."/>
            <person name="Casas-Flores S."/>
            <person name="Horwitz B.A."/>
            <person name="Mukherjee P.K."/>
            <person name="Mukherjee M."/>
            <person name="Kredics L."/>
            <person name="Alcaraz L.D."/>
            <person name="Aerts A."/>
            <person name="Antal Z."/>
            <person name="Atanasova L."/>
            <person name="Cervantes-Badillo M.G."/>
            <person name="Challacombe J."/>
            <person name="Chertkov O."/>
            <person name="McCluskey K."/>
            <person name="Coulpier F."/>
            <person name="Deshpande N."/>
            <person name="von Doehren H."/>
            <person name="Ebbole D.J."/>
            <person name="Esquivel-Naranjo E.U."/>
            <person name="Fekete E."/>
            <person name="Flipphi M."/>
            <person name="Glaser F."/>
            <person name="Gomez-Rodriguez E.Y."/>
            <person name="Gruber S."/>
            <person name="Han C."/>
            <person name="Henrissat B."/>
            <person name="Hermosa R."/>
            <person name="Hernandez-Onate M."/>
            <person name="Karaffa L."/>
            <person name="Kosti I."/>
            <person name="Le Crom S."/>
            <person name="Lindquist E."/>
            <person name="Lucas S."/>
            <person name="Luebeck M."/>
            <person name="Luebeck P.S."/>
            <person name="Margeot A."/>
            <person name="Metz B."/>
            <person name="Misra M."/>
            <person name="Nevalainen H."/>
            <person name="Omann M."/>
            <person name="Packer N."/>
            <person name="Perrone G."/>
            <person name="Uresti-Rivera E.E."/>
            <person name="Salamov A."/>
            <person name="Schmoll M."/>
            <person name="Seiboth B."/>
            <person name="Shapiro H."/>
            <person name="Sukno S."/>
            <person name="Tamayo-Ramos J.A."/>
            <person name="Tisch D."/>
            <person name="Wiest A."/>
            <person name="Wilkinson H.H."/>
            <person name="Zhang M."/>
            <person name="Coutinho P.M."/>
            <person name="Kenerley C.M."/>
            <person name="Monte E."/>
            <person name="Baker S.E."/>
            <person name="Grigoriev I.V."/>
        </authorList>
    </citation>
    <scope>NUCLEOTIDE SEQUENCE [LARGE SCALE GENOMIC DNA]</scope>
    <source>
        <strain evidence="6">Gv29-8 / FGSC 10586</strain>
    </source>
</reference>
<dbReference type="GO" id="GO:0032259">
    <property type="term" value="P:methylation"/>
    <property type="evidence" value="ECO:0007669"/>
    <property type="project" value="UniProtKB-KW"/>
</dbReference>
<dbReference type="InterPro" id="IPR025714">
    <property type="entry name" value="Methyltranfer_dom"/>
</dbReference>
<comment type="caution">
    <text evidence="5">The sequence shown here is derived from an EMBL/GenBank/DDBJ whole genome shotgun (WGS) entry which is preliminary data.</text>
</comment>
<evidence type="ECO:0000313" key="5">
    <source>
        <dbReference type="EMBL" id="EHK18448.1"/>
    </source>
</evidence>
<dbReference type="PANTHER" id="PTHR12176">
    <property type="entry name" value="SAM-DEPENDENT METHYLTRANSFERASE SUPERFAMILY PROTEIN"/>
    <property type="match status" value="1"/>
</dbReference>
<dbReference type="VEuPathDB" id="FungiDB:TRIVIDRAFT_194210"/>
<evidence type="ECO:0000256" key="1">
    <source>
        <dbReference type="ARBA" id="ARBA00008361"/>
    </source>
</evidence>
<protein>
    <recommendedName>
        <fullName evidence="4">Methyltransferase domain-containing protein</fullName>
    </recommendedName>
</protein>
<keyword evidence="2" id="KW-0489">Methyltransferase</keyword>
<dbReference type="PANTHER" id="PTHR12176:SF80">
    <property type="entry name" value="EEF1A LYSINE METHYLTRANSFERASE 4"/>
    <property type="match status" value="1"/>
</dbReference>
<dbReference type="InterPro" id="IPR051419">
    <property type="entry name" value="Lys/N-term_MeTrsfase_sf"/>
</dbReference>
<dbReference type="Gene3D" id="3.40.50.150">
    <property type="entry name" value="Vaccinia Virus protein VP39"/>
    <property type="match status" value="1"/>
</dbReference>
<dbReference type="GO" id="GO:0008168">
    <property type="term" value="F:methyltransferase activity"/>
    <property type="evidence" value="ECO:0007669"/>
    <property type="project" value="UniProtKB-KW"/>
</dbReference>
<dbReference type="Pfam" id="PF13847">
    <property type="entry name" value="Methyltransf_31"/>
    <property type="match status" value="1"/>
</dbReference>
<gene>
    <name evidence="5" type="ORF">TRIVIDRAFT_194210</name>
</gene>
<dbReference type="CDD" id="cd02440">
    <property type="entry name" value="AdoMet_MTases"/>
    <property type="match status" value="1"/>
</dbReference>
<evidence type="ECO:0000256" key="3">
    <source>
        <dbReference type="ARBA" id="ARBA00022679"/>
    </source>
</evidence>
<dbReference type="InParanoid" id="G9N4C3"/>
<feature type="domain" description="Methyltransferase" evidence="4">
    <location>
        <begin position="58"/>
        <end position="174"/>
    </location>
</feature>
<sequence>MAFNEEQALAYSSYWDNGYSKSDGEKPTHEWYRSFSELKTFFQDNLFSQQSLKAEDNPMILHLGSGDSVIPAELAVRGYKHQLCVDFSRVVVEFMAERHSKIEGIEWKHMDVRDMADIPDKSIDVAFDKGTLDVMIYGSPWSPPNQVKQDTSKYMKEVHRVLKNDGVFLYVTFRQPHFQIPLLSLDNLWHIDANVLRDGDSFDYYGYVIKKVLISPMNVVTTT</sequence>
<dbReference type="OrthoDB" id="411785at2759"/>
<name>G9N4C3_HYPVG</name>
<dbReference type="SUPFAM" id="SSF53335">
    <property type="entry name" value="S-adenosyl-L-methionine-dependent methyltransferases"/>
    <property type="match status" value="1"/>
</dbReference>
<dbReference type="InterPro" id="IPR029063">
    <property type="entry name" value="SAM-dependent_MTases_sf"/>
</dbReference>
<accession>G9N4C3</accession>
<dbReference type="GeneID" id="25789803"/>
<dbReference type="AlphaFoldDB" id="G9N4C3"/>
<organism evidence="5 6">
    <name type="scientific">Hypocrea virens (strain Gv29-8 / FGSC 10586)</name>
    <name type="common">Gliocladium virens</name>
    <name type="synonym">Trichoderma virens</name>
    <dbReference type="NCBI Taxonomy" id="413071"/>
    <lineage>
        <taxon>Eukaryota</taxon>
        <taxon>Fungi</taxon>
        <taxon>Dikarya</taxon>
        <taxon>Ascomycota</taxon>
        <taxon>Pezizomycotina</taxon>
        <taxon>Sordariomycetes</taxon>
        <taxon>Hypocreomycetidae</taxon>
        <taxon>Hypocreales</taxon>
        <taxon>Hypocreaceae</taxon>
        <taxon>Trichoderma</taxon>
    </lineage>
</organism>
<dbReference type="EMBL" id="ABDF02000086">
    <property type="protein sequence ID" value="EHK18448.1"/>
    <property type="molecule type" value="Genomic_DNA"/>
</dbReference>
<dbReference type="HOGENOM" id="CLU_065920_2_2_1"/>
<evidence type="ECO:0000259" key="4">
    <source>
        <dbReference type="Pfam" id="PF13847"/>
    </source>
</evidence>
<dbReference type="Proteomes" id="UP000007115">
    <property type="component" value="Unassembled WGS sequence"/>
</dbReference>
<comment type="similarity">
    <text evidence="1">Belongs to the methyltransferase superfamily.</text>
</comment>